<accession>A0ABS2FL25</accession>
<dbReference type="GO" id="GO:0016787">
    <property type="term" value="F:hydrolase activity"/>
    <property type="evidence" value="ECO:0007669"/>
    <property type="project" value="UniProtKB-KW"/>
</dbReference>
<feature type="domain" description="BD-FAE-like" evidence="2">
    <location>
        <begin position="73"/>
        <end position="273"/>
    </location>
</feature>
<evidence type="ECO:0000259" key="2">
    <source>
        <dbReference type="Pfam" id="PF20434"/>
    </source>
</evidence>
<dbReference type="EMBL" id="JACJLL010000142">
    <property type="protein sequence ID" value="MBM6820661.1"/>
    <property type="molecule type" value="Genomic_DNA"/>
</dbReference>
<keyword evidence="4" id="KW-1185">Reference proteome</keyword>
<organism evidence="3 4">
    <name type="scientific">Clostridium saudiense</name>
    <dbReference type="NCBI Taxonomy" id="1414720"/>
    <lineage>
        <taxon>Bacteria</taxon>
        <taxon>Bacillati</taxon>
        <taxon>Bacillota</taxon>
        <taxon>Clostridia</taxon>
        <taxon>Eubacteriales</taxon>
        <taxon>Clostridiaceae</taxon>
        <taxon>Clostridium</taxon>
    </lineage>
</organism>
<dbReference type="InterPro" id="IPR029058">
    <property type="entry name" value="AB_hydrolase_fold"/>
</dbReference>
<comment type="caution">
    <text evidence="3">The sequence shown here is derived from an EMBL/GenBank/DDBJ whole genome shotgun (WGS) entry which is preliminary data.</text>
</comment>
<protein>
    <submittedName>
        <fullName evidence="3">Alpha/beta hydrolase</fullName>
    </submittedName>
</protein>
<name>A0ABS2FL25_9CLOT</name>
<dbReference type="Proteomes" id="UP000767334">
    <property type="component" value="Unassembled WGS sequence"/>
</dbReference>
<dbReference type="InterPro" id="IPR049492">
    <property type="entry name" value="BD-FAE-like_dom"/>
</dbReference>
<dbReference type="PANTHER" id="PTHR48081:SF13">
    <property type="entry name" value="ALPHA_BETA HYDROLASE"/>
    <property type="match status" value="1"/>
</dbReference>
<dbReference type="SUPFAM" id="SSF53474">
    <property type="entry name" value="alpha/beta-Hydrolases"/>
    <property type="match status" value="1"/>
</dbReference>
<dbReference type="RefSeq" id="WP_195964406.1">
    <property type="nucleotide sequence ID" value="NZ_JACJLL010000142.1"/>
</dbReference>
<dbReference type="Gene3D" id="3.40.50.1820">
    <property type="entry name" value="alpha/beta hydrolase"/>
    <property type="match status" value="1"/>
</dbReference>
<evidence type="ECO:0000313" key="4">
    <source>
        <dbReference type="Proteomes" id="UP000767334"/>
    </source>
</evidence>
<dbReference type="Pfam" id="PF20434">
    <property type="entry name" value="BD-FAE"/>
    <property type="match status" value="1"/>
</dbReference>
<proteinExistence type="predicted"/>
<evidence type="ECO:0000313" key="3">
    <source>
        <dbReference type="EMBL" id="MBM6820661.1"/>
    </source>
</evidence>
<gene>
    <name evidence="3" type="ORF">H6A19_15195</name>
</gene>
<dbReference type="InterPro" id="IPR050300">
    <property type="entry name" value="GDXG_lipolytic_enzyme"/>
</dbReference>
<reference evidence="3 4" key="1">
    <citation type="journal article" date="2021" name="Sci. Rep.">
        <title>The distribution of antibiotic resistance genes in chicken gut microbiota commensals.</title>
        <authorList>
            <person name="Juricova H."/>
            <person name="Matiasovicova J."/>
            <person name="Kubasova T."/>
            <person name="Cejkova D."/>
            <person name="Rychlik I."/>
        </authorList>
    </citation>
    <scope>NUCLEOTIDE SEQUENCE [LARGE SCALE GENOMIC DNA]</scope>
    <source>
        <strain evidence="3 4">An435</strain>
    </source>
</reference>
<keyword evidence="1 3" id="KW-0378">Hydrolase</keyword>
<dbReference type="PANTHER" id="PTHR48081">
    <property type="entry name" value="AB HYDROLASE SUPERFAMILY PROTEIN C4A8.06C"/>
    <property type="match status" value="1"/>
</dbReference>
<evidence type="ECO:0000256" key="1">
    <source>
        <dbReference type="ARBA" id="ARBA00022801"/>
    </source>
</evidence>
<sequence length="318" mass="36508">MKIKKRSLITTIIILILATISVTHIKKIKFLVEIIRLSNSLPTISSDFYNEPIENITYKDVIYKKRGNKELTLDIYTNKEAKEATPVIIYVFGNGWMYGDKVIPFAIESIIDLLKDEGYAVISTSYELMEDEVILQDQISDVKDTIRWIYKNKDKYNFDVNNIGIIGPSAGAQLSMMAAFSQDDEFIGDKSLKSYSSKVKYIIDLFGPARLSEVNLSVGPEEVVKKFSDNDIEKLSKEFSPIEYVREDLPDTLIIHSLKDNIVPYETSVELYETALKYNNNFELYTLQNCTHYLENLSNTEALNLYMKIVDYILTQTN</sequence>